<evidence type="ECO:0000313" key="4">
    <source>
        <dbReference type="Proteomes" id="UP000075920"/>
    </source>
</evidence>
<accession>A0A182WIV1</accession>
<evidence type="ECO:0000256" key="1">
    <source>
        <dbReference type="SAM" id="MobiDB-lite"/>
    </source>
</evidence>
<dbReference type="PANTHER" id="PTHR23247">
    <property type="entry name" value="NY-REN-41 ANTIGEN L15 -RELATED"/>
    <property type="match status" value="1"/>
</dbReference>
<dbReference type="InterPro" id="IPR045323">
    <property type="entry name" value="CCDC34"/>
</dbReference>
<evidence type="ECO:0000313" key="3">
    <source>
        <dbReference type="EnsemblMetazoa" id="AMIN010305-PA"/>
    </source>
</evidence>
<feature type="compositionally biased region" description="Acidic residues" evidence="1">
    <location>
        <begin position="114"/>
        <end position="125"/>
    </location>
</feature>
<feature type="region of interest" description="Disordered" evidence="1">
    <location>
        <begin position="71"/>
        <end position="263"/>
    </location>
</feature>
<dbReference type="AlphaFoldDB" id="A0A182WIV1"/>
<proteinExistence type="predicted"/>
<reference evidence="4" key="1">
    <citation type="submission" date="2013-03" db="EMBL/GenBank/DDBJ databases">
        <title>The Genome Sequence of Anopheles minimus MINIMUS1.</title>
        <authorList>
            <consortium name="The Broad Institute Genomics Platform"/>
            <person name="Neafsey D.E."/>
            <person name="Walton C."/>
            <person name="Walker B."/>
            <person name="Young S.K."/>
            <person name="Zeng Q."/>
            <person name="Gargeya S."/>
            <person name="Fitzgerald M."/>
            <person name="Haas B."/>
            <person name="Abouelleil A."/>
            <person name="Allen A.W."/>
            <person name="Alvarado L."/>
            <person name="Arachchi H.M."/>
            <person name="Berlin A.M."/>
            <person name="Chapman S.B."/>
            <person name="Gainer-Dewar J."/>
            <person name="Goldberg J."/>
            <person name="Griggs A."/>
            <person name="Gujja S."/>
            <person name="Hansen M."/>
            <person name="Howarth C."/>
            <person name="Imamovic A."/>
            <person name="Ireland A."/>
            <person name="Larimer J."/>
            <person name="McCowan C."/>
            <person name="Murphy C."/>
            <person name="Pearson M."/>
            <person name="Poon T.W."/>
            <person name="Priest M."/>
            <person name="Roberts A."/>
            <person name="Saif S."/>
            <person name="Shea T."/>
            <person name="Sisk P."/>
            <person name="Sykes S."/>
            <person name="Wortman J."/>
            <person name="Nusbaum C."/>
            <person name="Birren B."/>
        </authorList>
    </citation>
    <scope>NUCLEOTIDE SEQUENCE [LARGE SCALE GENOMIC DNA]</scope>
    <source>
        <strain evidence="4">MINIMUS1</strain>
    </source>
</reference>
<feature type="compositionally biased region" description="Basic and acidic residues" evidence="1">
    <location>
        <begin position="173"/>
        <end position="234"/>
    </location>
</feature>
<name>A0A182WIV1_9DIPT</name>
<keyword evidence="4" id="KW-1185">Reference proteome</keyword>
<reference evidence="3" key="2">
    <citation type="submission" date="2020-05" db="UniProtKB">
        <authorList>
            <consortium name="EnsemblMetazoa"/>
        </authorList>
    </citation>
    <scope>IDENTIFICATION</scope>
    <source>
        <strain evidence="3">MINIMUS1</strain>
    </source>
</reference>
<feature type="compositionally biased region" description="Basic and acidic residues" evidence="1">
    <location>
        <begin position="245"/>
        <end position="263"/>
    </location>
</feature>
<dbReference type="Proteomes" id="UP000075920">
    <property type="component" value="Unassembled WGS sequence"/>
</dbReference>
<organism evidence="3 4">
    <name type="scientific">Anopheles minimus</name>
    <dbReference type="NCBI Taxonomy" id="112268"/>
    <lineage>
        <taxon>Eukaryota</taxon>
        <taxon>Metazoa</taxon>
        <taxon>Ecdysozoa</taxon>
        <taxon>Arthropoda</taxon>
        <taxon>Hexapoda</taxon>
        <taxon>Insecta</taxon>
        <taxon>Pterygota</taxon>
        <taxon>Neoptera</taxon>
        <taxon>Endopterygota</taxon>
        <taxon>Diptera</taxon>
        <taxon>Nematocera</taxon>
        <taxon>Culicoidea</taxon>
        <taxon>Culicidae</taxon>
        <taxon>Anophelinae</taxon>
        <taxon>Anopheles</taxon>
    </lineage>
</organism>
<dbReference type="PANTHER" id="PTHR23247:SF2">
    <property type="entry name" value="COILED-COIL DOMAIN-CONTAINING PROTEIN 34"/>
    <property type="match status" value="1"/>
</dbReference>
<feature type="region of interest" description="Disordered" evidence="1">
    <location>
        <begin position="1"/>
        <end position="55"/>
    </location>
</feature>
<sequence length="347" mass="39736">MDVPGASLELPSTNTAQMDSKSQENYRTKAILVSTAWDSPDSDAEDEDNVESQIDDCESVLCTAFSQMSLANMESPSGAETEGNVLLDTINEKPVVDEDNPLEHNSEVDKKEDDLSESDDSDTSDDLNTTLDCCSEDEGEQRNVSADRGGGDADVNSSSDPKHQIIKVIIAPKKRERDPEAYKKWLKTKNDEMRKNREKDILSKLELQRQKELEEEQRKQINRKKLQEWMERKKQNGRKSATKPVNDKSPDSSSEHLHCDPDAKYKNWLLNVKKREEEKKLRDLTVKQLEQEIKHEKKKMSNEIYQQWLKNAKHKPKPVPLNQGPNTLRGTVSKLYVNPEPWKNNCD</sequence>
<protein>
    <recommendedName>
        <fullName evidence="2">Coiled-coil domain-containing protein</fullName>
    </recommendedName>
</protein>
<dbReference type="Pfam" id="PF13904">
    <property type="entry name" value="CCDC34"/>
    <property type="match status" value="1"/>
</dbReference>
<feature type="compositionally biased region" description="Basic and acidic residues" evidence="1">
    <location>
        <begin position="90"/>
        <end position="113"/>
    </location>
</feature>
<dbReference type="InterPro" id="IPR025259">
    <property type="entry name" value="CCDC34/181"/>
</dbReference>
<feature type="compositionally biased region" description="Acidic residues" evidence="1">
    <location>
        <begin position="40"/>
        <end position="55"/>
    </location>
</feature>
<feature type="compositionally biased region" description="Polar residues" evidence="1">
    <location>
        <begin position="10"/>
        <end position="20"/>
    </location>
</feature>
<dbReference type="EnsemblMetazoa" id="AMIN010305-RA">
    <property type="protein sequence ID" value="AMIN010305-PA"/>
    <property type="gene ID" value="AMIN010305"/>
</dbReference>
<evidence type="ECO:0000259" key="2">
    <source>
        <dbReference type="Pfam" id="PF13904"/>
    </source>
</evidence>
<feature type="domain" description="Coiled-coil" evidence="2">
    <location>
        <begin position="180"/>
        <end position="342"/>
    </location>
</feature>
<dbReference type="VEuPathDB" id="VectorBase:AMIN010305"/>
<dbReference type="STRING" id="112268.A0A182WIV1"/>